<dbReference type="EMBL" id="NEXD01000136">
    <property type="protein sequence ID" value="PSN82705.1"/>
    <property type="molecule type" value="Genomic_DNA"/>
</dbReference>
<proteinExistence type="predicted"/>
<evidence type="ECO:0000313" key="3">
    <source>
        <dbReference type="Proteomes" id="UP000240569"/>
    </source>
</evidence>
<evidence type="ECO:0008006" key="4">
    <source>
        <dbReference type="Google" id="ProtNLM"/>
    </source>
</evidence>
<dbReference type="InterPro" id="IPR021124">
    <property type="entry name" value="CRISPR-assoc_prot_Cas5"/>
</dbReference>
<comment type="caution">
    <text evidence="2">The sequence shown here is derived from an EMBL/GenBank/DDBJ whole genome shotgun (WGS) entry which is preliminary data.</text>
</comment>
<name>A0A2R6A8P5_9ARCH</name>
<accession>A0A2R6A8P5</accession>
<reference evidence="2 3" key="1">
    <citation type="submission" date="2017-04" db="EMBL/GenBank/DDBJ databases">
        <title>Novel microbial lineages endemic to geothermal iron-oxide mats fill important gaps in the evolutionary history of Archaea.</title>
        <authorList>
            <person name="Jay Z.J."/>
            <person name="Beam J.P."/>
            <person name="Dlakic M."/>
            <person name="Rusch D.B."/>
            <person name="Kozubal M.A."/>
            <person name="Inskeep W.P."/>
        </authorList>
    </citation>
    <scope>NUCLEOTIDE SEQUENCE [LARGE SCALE GENOMIC DNA]</scope>
    <source>
        <strain evidence="2">BE_D</strain>
    </source>
</reference>
<dbReference type="Proteomes" id="UP000240569">
    <property type="component" value="Unassembled WGS sequence"/>
</dbReference>
<dbReference type="Gene3D" id="3.30.70.2660">
    <property type="match status" value="1"/>
</dbReference>
<protein>
    <recommendedName>
        <fullName evidence="4">Type I-B CRISPR-associated protein Cas5</fullName>
    </recommendedName>
</protein>
<evidence type="ECO:0000256" key="1">
    <source>
        <dbReference type="ARBA" id="ARBA00023118"/>
    </source>
</evidence>
<keyword evidence="1" id="KW-0051">Antiviral defense</keyword>
<organism evidence="2 3">
    <name type="scientific">Candidatus Marsarchaeota G1 archaeon BE_D</name>
    <dbReference type="NCBI Taxonomy" id="1978156"/>
    <lineage>
        <taxon>Archaea</taxon>
        <taxon>Candidatus Marsarchaeota</taxon>
        <taxon>Candidatus Marsarchaeota group 1</taxon>
    </lineage>
</organism>
<gene>
    <name evidence="2" type="ORF">B9Q02_11345</name>
</gene>
<dbReference type="GO" id="GO:0043571">
    <property type="term" value="P:maintenance of CRISPR repeat elements"/>
    <property type="evidence" value="ECO:0007669"/>
    <property type="project" value="InterPro"/>
</dbReference>
<dbReference type="InterPro" id="IPR013422">
    <property type="entry name" value="CRISPR-assoc_prot_Cas5_N"/>
</dbReference>
<dbReference type="GO" id="GO:0051607">
    <property type="term" value="P:defense response to virus"/>
    <property type="evidence" value="ECO:0007669"/>
    <property type="project" value="UniProtKB-KW"/>
</dbReference>
<dbReference type="AlphaFoldDB" id="A0A2R6A8P5"/>
<dbReference type="Pfam" id="PF09704">
    <property type="entry name" value="Cas_Cas5d"/>
    <property type="match status" value="1"/>
</dbReference>
<dbReference type="NCBIfam" id="TIGR02593">
    <property type="entry name" value="CRISPR_cas5"/>
    <property type="match status" value="1"/>
</dbReference>
<sequence length="238" mass="26854">MMCAFDIKGYLAHFRKVYSTTSSLSYVFPPRTTVMGLLAAIVGKNRDSYYEEYSQLKIAISIKSKIRKLVFSSNYLDTDSISHSNLRGIKGRVPVTREILVENNGGIICYRIFVAGEVGEIVEAFKRGPCYPVALGVANFLGWIERFNAINGFSIFNSCEQLNISTVVPNLKSITIKPEPSKRIILEERVPRTFDSYRRSGELMNYLYEESCGTLQVSGKAEFFKCKDLEGELNGIFM</sequence>
<evidence type="ECO:0000313" key="2">
    <source>
        <dbReference type="EMBL" id="PSN82705.1"/>
    </source>
</evidence>